<evidence type="ECO:0000256" key="1">
    <source>
        <dbReference type="SAM" id="MobiDB-lite"/>
    </source>
</evidence>
<feature type="region of interest" description="Disordered" evidence="1">
    <location>
        <begin position="49"/>
        <end position="81"/>
    </location>
</feature>
<evidence type="ECO:0000256" key="2">
    <source>
        <dbReference type="SAM" id="Phobius"/>
    </source>
</evidence>
<keyword evidence="2" id="KW-0812">Transmembrane</keyword>
<name>A0A7S6SVX7_9PHYC</name>
<accession>A0A7S6SVX7</accession>
<dbReference type="Pfam" id="PF19084">
    <property type="entry name" value="DUF5775"/>
    <property type="match status" value="1"/>
</dbReference>
<organism evidence="3">
    <name type="scientific">Bathycoccus sp. RCC716 virus 1</name>
    <dbReference type="NCBI Taxonomy" id="2530038"/>
    <lineage>
        <taxon>Viruses</taxon>
        <taxon>Varidnaviria</taxon>
        <taxon>Bamfordvirae</taxon>
        <taxon>Nucleocytoviricota</taxon>
        <taxon>Megaviricetes</taxon>
        <taxon>Algavirales</taxon>
        <taxon>Phycodnaviridae</taxon>
        <taxon>Prasinovirus</taxon>
    </lineage>
</organism>
<reference evidence="3" key="1">
    <citation type="submission" date="2019-02" db="EMBL/GenBank/DDBJ databases">
        <authorList>
            <person name="Bachy C."/>
            <person name="Yung C.-M."/>
            <person name="Roux S."/>
            <person name="Sullivan M.B."/>
            <person name="Worden A.Z."/>
        </authorList>
    </citation>
    <scope>NUCLEOTIDE SEQUENCE</scope>
    <source>
        <strain evidence="3">BII-V1</strain>
    </source>
</reference>
<dbReference type="EMBL" id="MK522034">
    <property type="protein sequence ID" value="QOR60107.1"/>
    <property type="molecule type" value="Genomic_DNA"/>
</dbReference>
<feature type="transmembrane region" description="Helical" evidence="2">
    <location>
        <begin position="6"/>
        <end position="25"/>
    </location>
</feature>
<dbReference type="InterPro" id="IPR043924">
    <property type="entry name" value="DUF5775"/>
</dbReference>
<protein>
    <submittedName>
        <fullName evidence="3">Uncharacterized protein</fullName>
    </submittedName>
</protein>
<keyword evidence="2" id="KW-0472">Membrane</keyword>
<proteinExistence type="predicted"/>
<sequence>MFTFDRDTATIVAVLMCIVATVYMYRELNKTKTEMDNVKGFYGNLMAHLSRPSQNPKPVSDVETETENEEVLETQVSDDED</sequence>
<evidence type="ECO:0000313" key="3">
    <source>
        <dbReference type="EMBL" id="QOR60107.1"/>
    </source>
</evidence>
<keyword evidence="2" id="KW-1133">Transmembrane helix</keyword>
<feature type="compositionally biased region" description="Acidic residues" evidence="1">
    <location>
        <begin position="62"/>
        <end position="81"/>
    </location>
</feature>